<sequence length="678" mass="74541">MKQKSQNRFLAALLAVAMMLQMLPMLAFADTGEKDVAWIGKKGYKSLEAAISAAGDGATITLGEGVYSLGDTKQKVTTKSLTFVGKGPDKTTWKIQAPQAPYGADGYCDYSFDGSDSITFQDMTVIGSVYPNGTIKAEDTQGYVRVQNITLKDCVFNGRADYWGYTSTTFDNVTFNSPGTTESGINDTNYSLWTYTGKTYTFRDCTFNSTGKTINVYRHVDPGYDVTVNFENCTVNSNFATSAKVSKTALSIGDHTFDGSKYILNIITPHVTAARDKFTCSQVFGFGDNKDKNTGRTDVYLNGDLVWTGGKKLTHSYTDGEHDKAFTPSYSEWTSSGADRIDKREVTKTCDYCGWTKKEWEYASVYRLQYNLNEGVGDATANYSDANYRQNESVTLAAAPTREGYQFAGWLSLKGKLYNAGSALELTGDEVFTAQWKKDEPVVNHTLTVTGGTFAVKDGDIDVTDTLETSTDEASGKQTCLVPDGAEVTVTLDQTKVPEGMVFDLWSTGKFDLPLEQDYKAESITFTMNDDVDVAAQYRSADIEDGSDVVGPIIVGTAVVAGGALVGYTLGTDLVGKMWGLPYFPSNRSALAMMLWEDAGKPMPESEILYPDVGQEEQDMDLQHAARWSMEHDLLPDLNDQDTELPPEQVKFYPDNMVTKISVLRAWKKAQDLKQNAQ</sequence>
<dbReference type="RefSeq" id="WP_098924609.1">
    <property type="nucleotide sequence ID" value="NZ_CP023819.1"/>
</dbReference>
<dbReference type="InterPro" id="IPR011050">
    <property type="entry name" value="Pectin_lyase_fold/virulence"/>
</dbReference>
<evidence type="ECO:0000313" key="4">
    <source>
        <dbReference type="Proteomes" id="UP000223709"/>
    </source>
</evidence>
<proteinExistence type="predicted"/>
<name>A0A291TD04_9FIRM</name>
<comment type="subcellular location">
    <subcellularLocation>
        <location evidence="1">Cell envelope</location>
    </subcellularLocation>
</comment>
<dbReference type="GO" id="GO:0030313">
    <property type="term" value="C:cell envelope"/>
    <property type="evidence" value="ECO:0007669"/>
    <property type="project" value="UniProtKB-SubCell"/>
</dbReference>
<organism evidence="3 4">
    <name type="scientific">Faecalibacterium prausnitzii</name>
    <dbReference type="NCBI Taxonomy" id="853"/>
    <lineage>
        <taxon>Bacteria</taxon>
        <taxon>Bacillati</taxon>
        <taxon>Bacillota</taxon>
        <taxon>Clostridia</taxon>
        <taxon>Eubacteriales</taxon>
        <taxon>Oscillospiraceae</taxon>
        <taxon>Faecalibacterium</taxon>
    </lineage>
</organism>
<dbReference type="EMBL" id="CP023819">
    <property type="protein sequence ID" value="ATL90851.1"/>
    <property type="molecule type" value="Genomic_DNA"/>
</dbReference>
<feature type="signal peptide" evidence="2">
    <location>
        <begin position="1"/>
        <end position="29"/>
    </location>
</feature>
<dbReference type="Proteomes" id="UP000223709">
    <property type="component" value="Chromosome"/>
</dbReference>
<dbReference type="InterPro" id="IPR013378">
    <property type="entry name" value="InlB-like_B-rpt"/>
</dbReference>
<dbReference type="InterPro" id="IPR042229">
    <property type="entry name" value="Listeria/Bacterioides_rpt_sf"/>
</dbReference>
<dbReference type="Gene3D" id="2.160.20.10">
    <property type="entry name" value="Single-stranded right-handed beta-helix, Pectin lyase-like"/>
    <property type="match status" value="1"/>
</dbReference>
<protein>
    <submittedName>
        <fullName evidence="3">Uncharacterized protein</fullName>
    </submittedName>
</protein>
<dbReference type="Gene3D" id="2.60.40.4270">
    <property type="entry name" value="Listeria-Bacteroides repeat domain"/>
    <property type="match status" value="1"/>
</dbReference>
<evidence type="ECO:0000313" key="3">
    <source>
        <dbReference type="EMBL" id="ATL90851.1"/>
    </source>
</evidence>
<accession>A0A291TD04</accession>
<dbReference type="Pfam" id="PF09479">
    <property type="entry name" value="Flg_new"/>
    <property type="match status" value="1"/>
</dbReference>
<evidence type="ECO:0000256" key="2">
    <source>
        <dbReference type="SAM" id="SignalP"/>
    </source>
</evidence>
<keyword evidence="2" id="KW-0732">Signal</keyword>
<feature type="chain" id="PRO_5012923002" evidence="2">
    <location>
        <begin position="30"/>
        <end position="678"/>
    </location>
</feature>
<dbReference type="InterPro" id="IPR012334">
    <property type="entry name" value="Pectin_lyas_fold"/>
</dbReference>
<dbReference type="SUPFAM" id="SSF51126">
    <property type="entry name" value="Pectin lyase-like"/>
    <property type="match status" value="1"/>
</dbReference>
<dbReference type="AlphaFoldDB" id="A0A291TD04"/>
<reference evidence="3 4" key="1">
    <citation type="submission" date="2017-10" db="EMBL/GenBank/DDBJ databases">
        <title>Complete Genome Sequence of Faecalibacterium prausnitzii isolated from the gut of healthy adult Indian.</title>
        <authorList>
            <person name="Bag S."/>
            <person name="Ghosh T.S."/>
            <person name="Das B."/>
        </authorList>
    </citation>
    <scope>NUCLEOTIDE SEQUENCE [LARGE SCALE GENOMIC DNA]</scope>
    <source>
        <strain evidence="3 4">Indica</strain>
    </source>
</reference>
<evidence type="ECO:0000256" key="1">
    <source>
        <dbReference type="ARBA" id="ARBA00004196"/>
    </source>
</evidence>
<gene>
    <name evidence="3" type="ORF">CRH10_11390</name>
</gene>